<dbReference type="eggNOG" id="ENOG5031C29">
    <property type="taxonomic scope" value="Bacteria"/>
</dbReference>
<dbReference type="Proteomes" id="UP000013209">
    <property type="component" value="Unassembled WGS sequence"/>
</dbReference>
<gene>
    <name evidence="1" type="ORF">F966_02646</name>
</gene>
<dbReference type="EMBL" id="APPH01000010">
    <property type="protein sequence ID" value="ENV09001.1"/>
    <property type="molecule type" value="Genomic_DNA"/>
</dbReference>
<organism evidence="1 2">
    <name type="scientific">Acinetobacter higginsii</name>
    <dbReference type="NCBI Taxonomy" id="70347"/>
    <lineage>
        <taxon>Bacteria</taxon>
        <taxon>Pseudomonadati</taxon>
        <taxon>Pseudomonadota</taxon>
        <taxon>Gammaproteobacteria</taxon>
        <taxon>Moraxellales</taxon>
        <taxon>Moraxellaceae</taxon>
        <taxon>Acinetobacter</taxon>
    </lineage>
</organism>
<dbReference type="PATRIC" id="fig|1144672.3.peg.2538"/>
<dbReference type="STRING" id="1144672.F966_02646"/>
<sequence length="304" mass="35330">MIENAPDPKIFLQNSAEFMYEAFQIILSLMKDDFNTFFENDISADEGNWLEETHSVKIGTVSLLIFTSIENYLKYKICTESPFLLISSLSDLKKGKTDFNEYHMHSFEDLLKVYITIYGITDDDRLKTKFEMLRKTRNSFVHSILNDGTLIKDLLESAAFFVKEVWNNKSNHPPLFHYFADRLDPLADYHDVMNFTPEYEDDNDQHAELLAIYEILNHYLTKNEALSFLGLSKTDRLMICPVCSIYSYRNRSITCFRFAKFIVEDGENFSVCQLCQAEVLVKDTDENPQNLLSAEILSIINQSQ</sequence>
<reference evidence="1 2" key="1">
    <citation type="submission" date="2013-02" db="EMBL/GenBank/DDBJ databases">
        <title>The Genome Sequence of Acinetobacter sp. CIP 56.2.</title>
        <authorList>
            <consortium name="The Broad Institute Genome Sequencing Platform"/>
            <consortium name="The Broad Institute Genome Sequencing Center for Infectious Disease"/>
            <person name="Cerqueira G."/>
            <person name="Feldgarden M."/>
            <person name="Courvalin P."/>
            <person name="Perichon B."/>
            <person name="Grillot-Courvalin C."/>
            <person name="Clermont D."/>
            <person name="Rocha E."/>
            <person name="Yoon E.-J."/>
            <person name="Nemec A."/>
            <person name="Walker B."/>
            <person name="Young S.K."/>
            <person name="Zeng Q."/>
            <person name="Gargeya S."/>
            <person name="Fitzgerald M."/>
            <person name="Haas B."/>
            <person name="Abouelleil A."/>
            <person name="Alvarado L."/>
            <person name="Arachchi H.M."/>
            <person name="Berlin A.M."/>
            <person name="Chapman S.B."/>
            <person name="Dewar J."/>
            <person name="Goldberg J."/>
            <person name="Griggs A."/>
            <person name="Gujja S."/>
            <person name="Hansen M."/>
            <person name="Howarth C."/>
            <person name="Imamovic A."/>
            <person name="Larimer J."/>
            <person name="McCowan C."/>
            <person name="Murphy C."/>
            <person name="Neiman D."/>
            <person name="Pearson M."/>
            <person name="Priest M."/>
            <person name="Roberts A."/>
            <person name="Saif S."/>
            <person name="Shea T."/>
            <person name="Sisk P."/>
            <person name="Sykes S."/>
            <person name="Wortman J."/>
            <person name="Nusbaum C."/>
            <person name="Birren B."/>
        </authorList>
    </citation>
    <scope>NUCLEOTIDE SEQUENCE [LARGE SCALE GENOMIC DNA]</scope>
    <source>
        <strain evidence="1 2">CIP 56.2</strain>
    </source>
</reference>
<accession>N8WAR2</accession>
<dbReference type="AlphaFoldDB" id="N8WAR2"/>
<dbReference type="HOGENOM" id="CLU_914083_0_0_6"/>
<protein>
    <submittedName>
        <fullName evidence="1">Uncharacterized protein</fullName>
    </submittedName>
</protein>
<name>N8WAR2_9GAMM</name>
<evidence type="ECO:0000313" key="1">
    <source>
        <dbReference type="EMBL" id="ENV09001.1"/>
    </source>
</evidence>
<comment type="caution">
    <text evidence="1">The sequence shown here is derived from an EMBL/GenBank/DDBJ whole genome shotgun (WGS) entry which is preliminary data.</text>
</comment>
<proteinExistence type="predicted"/>
<evidence type="ECO:0000313" key="2">
    <source>
        <dbReference type="Proteomes" id="UP000013209"/>
    </source>
</evidence>
<dbReference type="RefSeq" id="WP_004805881.1">
    <property type="nucleotide sequence ID" value="NZ_KB849440.1"/>
</dbReference>